<dbReference type="InterPro" id="IPR007527">
    <property type="entry name" value="Znf_SWIM"/>
</dbReference>
<dbReference type="PANTHER" id="PTHR33936">
    <property type="entry name" value="PROTEIN CBG17840"/>
    <property type="match status" value="1"/>
</dbReference>
<dbReference type="RefSeq" id="XP_050506261.1">
    <property type="nucleotide sequence ID" value="XM_050650304.1"/>
</dbReference>
<evidence type="ECO:0000259" key="3">
    <source>
        <dbReference type="PROSITE" id="PS50157"/>
    </source>
</evidence>
<dbReference type="Pfam" id="PF21056">
    <property type="entry name" value="ZSWIM1-3_RNaseH-like"/>
    <property type="match status" value="1"/>
</dbReference>
<dbReference type="PROSITE" id="PS50157">
    <property type="entry name" value="ZINC_FINGER_C2H2_2"/>
    <property type="match status" value="1"/>
</dbReference>
<reference evidence="5" key="1">
    <citation type="submission" date="2025-05" db="UniProtKB">
        <authorList>
            <consortium name="EnsemblMetazoa"/>
        </authorList>
    </citation>
    <scope>IDENTIFICATION</scope>
</reference>
<dbReference type="EnsemblMetazoa" id="XM_050650304.1">
    <property type="protein sequence ID" value="XP_050506261.1"/>
    <property type="gene ID" value="LOC126884387"/>
</dbReference>
<keyword evidence="1" id="KW-0479">Metal-binding</keyword>
<keyword evidence="2" id="KW-0175">Coiled coil</keyword>
<keyword evidence="6" id="KW-1185">Reference proteome</keyword>
<feature type="domain" description="SWIM-type" evidence="4">
    <location>
        <begin position="768"/>
        <end position="800"/>
    </location>
</feature>
<sequence length="909" mass="106240">MTDTFDTVITVLETSNDKLSVDFVKAKLLDAELKLKNNVQESEESSFYAKQYNKKPRCSFCGLEGHLVSNCFRKNNNNYRGNNNRGRFFRGNNYSRGRRANNDTQGKQNIHVAEDEVSFITALPAENLKNDDSQISFIIDSGASQNMCSNKYKQFISNIIEIEPVGIKIADGRVMTAPTKGACHLCSKIFKNVELRNRHIKRIHKTDVPPRTNNKMNQNHIICPLCDQETNFESHEKLRKHLQDCHQVSIELITFEFSSKQEYETWKDMQKIETSYACSKTKRGKEHKIMYYDCNRSDLHGYKPNYKIRTEKAGGSIRIKGVCPSRLACKLRDQGQVSVSYWKTHVGHKEELRTMHLSKAEEKTVVEKLMAGVPPTRILKDSRKLEVPQLDRLAVITSQDLRNLTKKYNIHKKRDQNDMIAAALKVQEWNANNKNYAFLFKKEGEDHDILRKEDFAVGFMNAVMEEKLLEFPNIICVDGTHGTNKKGLDLTILLVKDDRNAGFPVAFLLSNRLDQQIQEVFLDALKNKIQTEVNAEYFMSDYPKYYNAWKKIMRQEPRRLLCTWHVVKNWNIRGKKKLQDPTLKAQMKNELRQIIREPDEDKFKELCDKYVSKLEEANEIEFVSYLKNHYLAEHRKKLWPYCYRRNAGINTNMAIESLNNLLKTNYLKRNAAVGIEKLLDTMDELVEEKMWTRIVDIIRPSANNYQDRLSIRAHKRAASMKGKLEELVKETAYGHYEVKSFKGMNILRYVNFRKVCESECKTLFCRVCKICIHRYWCSCDDYMVRNTLCQHVHLVRMYEERLGSNSVVDDAARCLGEMSTIKSRHEEEINEFVRGKLEQTNVTQEKTKRSLQQEYLINVLNGLDDQGFTEYIRRTQGILEEVNNKAKNITKKRKMETQEYFPSKKKRTD</sequence>
<feature type="domain" description="C2H2-type" evidence="3">
    <location>
        <begin position="181"/>
        <end position="209"/>
    </location>
</feature>
<dbReference type="PANTHER" id="PTHR33936:SF25">
    <property type="entry name" value="C2H2-TYPE DOMAIN-CONTAINING PROTEIN"/>
    <property type="match status" value="1"/>
</dbReference>
<protein>
    <recommendedName>
        <fullName evidence="7">C2H2-type domain-containing protein</fullName>
    </recommendedName>
</protein>
<organism evidence="5 6">
    <name type="scientific">Diabrotica virgifera virgifera</name>
    <name type="common">western corn rootworm</name>
    <dbReference type="NCBI Taxonomy" id="50390"/>
    <lineage>
        <taxon>Eukaryota</taxon>
        <taxon>Metazoa</taxon>
        <taxon>Ecdysozoa</taxon>
        <taxon>Arthropoda</taxon>
        <taxon>Hexapoda</taxon>
        <taxon>Insecta</taxon>
        <taxon>Pterygota</taxon>
        <taxon>Neoptera</taxon>
        <taxon>Endopterygota</taxon>
        <taxon>Coleoptera</taxon>
        <taxon>Polyphaga</taxon>
        <taxon>Cucujiformia</taxon>
        <taxon>Chrysomeloidea</taxon>
        <taxon>Chrysomelidae</taxon>
        <taxon>Galerucinae</taxon>
        <taxon>Diabroticina</taxon>
        <taxon>Diabroticites</taxon>
        <taxon>Diabrotica</taxon>
    </lineage>
</organism>
<evidence type="ECO:0000256" key="2">
    <source>
        <dbReference type="SAM" id="Coils"/>
    </source>
</evidence>
<dbReference type="PROSITE" id="PS50966">
    <property type="entry name" value="ZF_SWIM"/>
    <property type="match status" value="1"/>
</dbReference>
<evidence type="ECO:0000313" key="5">
    <source>
        <dbReference type="EnsemblMetazoa" id="XP_050506261.1"/>
    </source>
</evidence>
<dbReference type="PROSITE" id="PS00028">
    <property type="entry name" value="ZINC_FINGER_C2H2_1"/>
    <property type="match status" value="1"/>
</dbReference>
<accession>A0ABM5K7U3</accession>
<dbReference type="InterPro" id="IPR013087">
    <property type="entry name" value="Znf_C2H2_type"/>
</dbReference>
<evidence type="ECO:0000259" key="4">
    <source>
        <dbReference type="PROSITE" id="PS50966"/>
    </source>
</evidence>
<evidence type="ECO:0008006" key="7">
    <source>
        <dbReference type="Google" id="ProtNLM"/>
    </source>
</evidence>
<evidence type="ECO:0000313" key="6">
    <source>
        <dbReference type="Proteomes" id="UP001652700"/>
    </source>
</evidence>
<dbReference type="GeneID" id="126884387"/>
<dbReference type="Proteomes" id="UP001652700">
    <property type="component" value="Unplaced"/>
</dbReference>
<name>A0ABM5K7U3_DIAVI</name>
<evidence type="ECO:0000256" key="1">
    <source>
        <dbReference type="PROSITE-ProRule" id="PRU00042"/>
    </source>
</evidence>
<dbReference type="InterPro" id="IPR048324">
    <property type="entry name" value="ZSWIM1-3_RNaseH-like"/>
</dbReference>
<feature type="coiled-coil region" evidence="2">
    <location>
        <begin position="834"/>
        <end position="899"/>
    </location>
</feature>
<proteinExistence type="predicted"/>
<dbReference type="SMART" id="SM00355">
    <property type="entry name" value="ZnF_C2H2"/>
    <property type="match status" value="2"/>
</dbReference>
<keyword evidence="1" id="KW-0863">Zinc-finger</keyword>
<keyword evidence="1" id="KW-0862">Zinc</keyword>
<dbReference type="InterPro" id="IPR052797">
    <property type="entry name" value="RegFact_GeneExpr_CellDeath"/>
</dbReference>